<evidence type="ECO:0000313" key="8">
    <source>
        <dbReference type="Proteomes" id="UP000610960"/>
    </source>
</evidence>
<dbReference type="GO" id="GO:0016887">
    <property type="term" value="F:ATP hydrolysis activity"/>
    <property type="evidence" value="ECO:0007669"/>
    <property type="project" value="InterPro"/>
</dbReference>
<dbReference type="GO" id="GO:0006364">
    <property type="term" value="P:rRNA processing"/>
    <property type="evidence" value="ECO:0007669"/>
    <property type="project" value="UniProtKB-KW"/>
</dbReference>
<name>A0A830GVF8_9CREN</name>
<dbReference type="AlphaFoldDB" id="A0A830GVF8"/>
<sequence>MRIVITGTPGTGKTTISRELSSRLGLKYINLNDVALREGDAVWDESLNTFSITDPDKSSRALNNVLSFSDGCVCETLAIDLLDPGLVDRMVVLRRDPRKLWAELMGRGWPPRKAAENVLAEVLNVLSHSAWSAFDGRTVEINTTGKTVDECVSMVIDALNGRLIGNAIDWLAVLDGDELMDFIQLLERFANS</sequence>
<evidence type="ECO:0000256" key="6">
    <source>
        <dbReference type="ARBA" id="ARBA00022840"/>
    </source>
</evidence>
<keyword evidence="5 7" id="KW-0418">Kinase</keyword>
<protein>
    <submittedName>
        <fullName evidence="7">Adenylate kinase</fullName>
    </submittedName>
</protein>
<accession>A0A830GVF8</accession>
<evidence type="ECO:0000256" key="1">
    <source>
        <dbReference type="ARBA" id="ARBA00022517"/>
    </source>
</evidence>
<gene>
    <name evidence="7" type="ORF">GCM10007981_13900</name>
</gene>
<dbReference type="InterPro" id="IPR027417">
    <property type="entry name" value="P-loop_NTPase"/>
</dbReference>
<dbReference type="RefSeq" id="WP_188596698.1">
    <property type="nucleotide sequence ID" value="NZ_BMNL01000003.1"/>
</dbReference>
<dbReference type="InterPro" id="IPR020618">
    <property type="entry name" value="Adenyl_kinase_AK6"/>
</dbReference>
<keyword evidence="2" id="KW-0698">rRNA processing</keyword>
<keyword evidence="6" id="KW-0067">ATP-binding</keyword>
<comment type="caution">
    <text evidence="7">The sequence shown here is derived from an EMBL/GenBank/DDBJ whole genome shotgun (WGS) entry which is preliminary data.</text>
</comment>
<evidence type="ECO:0000256" key="5">
    <source>
        <dbReference type="ARBA" id="ARBA00022777"/>
    </source>
</evidence>
<evidence type="ECO:0000313" key="7">
    <source>
        <dbReference type="EMBL" id="GGP21566.1"/>
    </source>
</evidence>
<dbReference type="PANTHER" id="PTHR12595:SF0">
    <property type="entry name" value="ADENYLATE KINASE ISOENZYME 6"/>
    <property type="match status" value="1"/>
</dbReference>
<dbReference type="GO" id="GO:0004017">
    <property type="term" value="F:AMP kinase activity"/>
    <property type="evidence" value="ECO:0007669"/>
    <property type="project" value="InterPro"/>
</dbReference>
<dbReference type="PANTHER" id="PTHR12595">
    <property type="entry name" value="POS9-ACTIVATING FACTOR FAP7-RELATED"/>
    <property type="match status" value="1"/>
</dbReference>
<proteinExistence type="predicted"/>
<evidence type="ECO:0000256" key="3">
    <source>
        <dbReference type="ARBA" id="ARBA00022679"/>
    </source>
</evidence>
<dbReference type="GO" id="GO:0005524">
    <property type="term" value="F:ATP binding"/>
    <property type="evidence" value="ECO:0007669"/>
    <property type="project" value="UniProtKB-KW"/>
</dbReference>
<organism evidence="7 8">
    <name type="scientific">Thermocladium modestius</name>
    <dbReference type="NCBI Taxonomy" id="62609"/>
    <lineage>
        <taxon>Archaea</taxon>
        <taxon>Thermoproteota</taxon>
        <taxon>Thermoprotei</taxon>
        <taxon>Thermoproteales</taxon>
        <taxon>Thermoproteaceae</taxon>
        <taxon>Thermocladium</taxon>
    </lineage>
</organism>
<dbReference type="SUPFAM" id="SSF52540">
    <property type="entry name" value="P-loop containing nucleoside triphosphate hydrolases"/>
    <property type="match status" value="1"/>
</dbReference>
<keyword evidence="8" id="KW-1185">Reference proteome</keyword>
<dbReference type="Gene3D" id="3.40.50.300">
    <property type="entry name" value="P-loop containing nucleotide triphosphate hydrolases"/>
    <property type="match status" value="1"/>
</dbReference>
<dbReference type="EMBL" id="BMNL01000003">
    <property type="protein sequence ID" value="GGP21566.1"/>
    <property type="molecule type" value="Genomic_DNA"/>
</dbReference>
<dbReference type="Pfam" id="PF13238">
    <property type="entry name" value="AAA_18"/>
    <property type="match status" value="1"/>
</dbReference>
<dbReference type="OrthoDB" id="8730at2157"/>
<evidence type="ECO:0000256" key="2">
    <source>
        <dbReference type="ARBA" id="ARBA00022552"/>
    </source>
</evidence>
<keyword evidence="4" id="KW-0547">Nucleotide-binding</keyword>
<evidence type="ECO:0000256" key="4">
    <source>
        <dbReference type="ARBA" id="ARBA00022741"/>
    </source>
</evidence>
<dbReference type="Proteomes" id="UP000610960">
    <property type="component" value="Unassembled WGS sequence"/>
</dbReference>
<reference evidence="7" key="1">
    <citation type="journal article" date="2014" name="Int. J. Syst. Evol. Microbiol.">
        <title>Complete genome sequence of Corynebacterium casei LMG S-19264T (=DSM 44701T), isolated from a smear-ripened cheese.</title>
        <authorList>
            <consortium name="US DOE Joint Genome Institute (JGI-PGF)"/>
            <person name="Walter F."/>
            <person name="Albersmeier A."/>
            <person name="Kalinowski J."/>
            <person name="Ruckert C."/>
        </authorList>
    </citation>
    <scope>NUCLEOTIDE SEQUENCE</scope>
    <source>
        <strain evidence="7">JCM 10088</strain>
    </source>
</reference>
<keyword evidence="1" id="KW-0690">Ribosome biogenesis</keyword>
<reference evidence="7" key="2">
    <citation type="submission" date="2020-09" db="EMBL/GenBank/DDBJ databases">
        <authorList>
            <person name="Sun Q."/>
            <person name="Ohkuma M."/>
        </authorList>
    </citation>
    <scope>NUCLEOTIDE SEQUENCE</scope>
    <source>
        <strain evidence="7">JCM 10088</strain>
    </source>
</reference>
<keyword evidence="3" id="KW-0808">Transferase</keyword>